<dbReference type="EMBL" id="PGOL01002290">
    <property type="protein sequence ID" value="PKI49067.1"/>
    <property type="molecule type" value="Genomic_DNA"/>
</dbReference>
<proteinExistence type="predicted"/>
<gene>
    <name evidence="1" type="ORF">CRG98_030519</name>
</gene>
<name>A0A2I0IYH7_PUNGR</name>
<comment type="caution">
    <text evidence="1">The sequence shown here is derived from an EMBL/GenBank/DDBJ whole genome shotgun (WGS) entry which is preliminary data.</text>
</comment>
<organism evidence="1 2">
    <name type="scientific">Punica granatum</name>
    <name type="common">Pomegranate</name>
    <dbReference type="NCBI Taxonomy" id="22663"/>
    <lineage>
        <taxon>Eukaryota</taxon>
        <taxon>Viridiplantae</taxon>
        <taxon>Streptophyta</taxon>
        <taxon>Embryophyta</taxon>
        <taxon>Tracheophyta</taxon>
        <taxon>Spermatophyta</taxon>
        <taxon>Magnoliopsida</taxon>
        <taxon>eudicotyledons</taxon>
        <taxon>Gunneridae</taxon>
        <taxon>Pentapetalae</taxon>
        <taxon>rosids</taxon>
        <taxon>malvids</taxon>
        <taxon>Myrtales</taxon>
        <taxon>Lythraceae</taxon>
        <taxon>Punica</taxon>
    </lineage>
</organism>
<dbReference type="OrthoDB" id="1749958at2759"/>
<dbReference type="Proteomes" id="UP000233551">
    <property type="component" value="Unassembled WGS sequence"/>
</dbReference>
<evidence type="ECO:0000313" key="2">
    <source>
        <dbReference type="Proteomes" id="UP000233551"/>
    </source>
</evidence>
<dbReference type="PANTHER" id="PTHR37265">
    <property type="entry name" value="OS01G0195300 PROTEIN"/>
    <property type="match status" value="1"/>
</dbReference>
<sequence>MADERKRQEVSEAAESEEATLAAVKRQRTAPDEEEKEKEHAGGGTADVGEDILAWLTDLDEKAVLELMKNLFEPPYPDPAVAGKVSFSDDPWSPAQQPSYITINTGNEESCGSSFSDAPSVMASFDASGIAGGAWGRQLTGDDEEKSAACYDMVEWGFLADDDGDDVLARFLGEDLL</sequence>
<dbReference type="GeneID" id="116202042"/>
<evidence type="ECO:0000313" key="1">
    <source>
        <dbReference type="EMBL" id="PKI49067.1"/>
    </source>
</evidence>
<dbReference type="AlphaFoldDB" id="A0A2I0IYH7"/>
<protein>
    <submittedName>
        <fullName evidence="1">Uncharacterized protein</fullName>
    </submittedName>
</protein>
<keyword evidence="2" id="KW-1185">Reference proteome</keyword>
<reference evidence="1 2" key="1">
    <citation type="submission" date="2017-11" db="EMBL/GenBank/DDBJ databases">
        <title>De-novo sequencing of pomegranate (Punica granatum L.) genome.</title>
        <authorList>
            <person name="Akparov Z."/>
            <person name="Amiraslanov A."/>
            <person name="Hajiyeva S."/>
            <person name="Abbasov M."/>
            <person name="Kaur K."/>
            <person name="Hamwieh A."/>
            <person name="Solovyev V."/>
            <person name="Salamov A."/>
            <person name="Braich B."/>
            <person name="Kosarev P."/>
            <person name="Mahmoud A."/>
            <person name="Hajiyev E."/>
            <person name="Babayeva S."/>
            <person name="Izzatullayeva V."/>
            <person name="Mammadov A."/>
            <person name="Mammadov A."/>
            <person name="Sharifova S."/>
            <person name="Ojaghi J."/>
            <person name="Eynullazada K."/>
            <person name="Bayramov B."/>
            <person name="Abdulazimova A."/>
            <person name="Shahmuradov I."/>
        </authorList>
    </citation>
    <scope>NUCLEOTIDE SEQUENCE [LARGE SCALE GENOMIC DNA]</scope>
    <source>
        <strain evidence="2">cv. AG2017</strain>
        <tissue evidence="1">Leaf</tissue>
    </source>
</reference>
<dbReference type="PANTHER" id="PTHR37265:SF5">
    <property type="entry name" value="OS01G0195300 PROTEIN"/>
    <property type="match status" value="1"/>
</dbReference>
<accession>A0A2I0IYH7</accession>